<dbReference type="FunFam" id="3.30.420.10:FF:000012">
    <property type="entry name" value="DNA polymerase III subunit epsilon"/>
    <property type="match status" value="1"/>
</dbReference>
<feature type="domain" description="Exonuclease" evidence="15">
    <location>
        <begin position="2"/>
        <end position="175"/>
    </location>
</feature>
<dbReference type="AlphaFoldDB" id="A0A160TTE5"/>
<keyword evidence="8" id="KW-0479">Metal-binding</keyword>
<evidence type="ECO:0000256" key="7">
    <source>
        <dbReference type="ARBA" id="ARBA00022722"/>
    </source>
</evidence>
<evidence type="ECO:0000256" key="8">
    <source>
        <dbReference type="ARBA" id="ARBA00022723"/>
    </source>
</evidence>
<evidence type="ECO:0000256" key="12">
    <source>
        <dbReference type="ARBA" id="ARBA00022932"/>
    </source>
</evidence>
<keyword evidence="10" id="KW-0269">Exonuclease</keyword>
<gene>
    <name evidence="16" type="ORF">MGWOODY_XGa663</name>
</gene>
<keyword evidence="9" id="KW-0378">Hydrolase</keyword>
<name>A0A160TTE5_9ZZZZ</name>
<evidence type="ECO:0000256" key="14">
    <source>
        <dbReference type="SAM" id="MobiDB-lite"/>
    </source>
</evidence>
<evidence type="ECO:0000256" key="4">
    <source>
        <dbReference type="ARBA" id="ARBA00022679"/>
    </source>
</evidence>
<dbReference type="PANTHER" id="PTHR30231">
    <property type="entry name" value="DNA POLYMERASE III SUBUNIT EPSILON"/>
    <property type="match status" value="1"/>
</dbReference>
<evidence type="ECO:0000256" key="6">
    <source>
        <dbReference type="ARBA" id="ARBA00022705"/>
    </source>
</evidence>
<proteinExistence type="predicted"/>
<keyword evidence="6" id="KW-0235">DNA replication</keyword>
<dbReference type="InterPro" id="IPR006309">
    <property type="entry name" value="DnaQ_proteo"/>
</dbReference>
<dbReference type="EMBL" id="CZRL01000104">
    <property type="protein sequence ID" value="CUS54223.1"/>
    <property type="molecule type" value="Genomic_DNA"/>
</dbReference>
<feature type="region of interest" description="Disordered" evidence="14">
    <location>
        <begin position="185"/>
        <end position="211"/>
    </location>
</feature>
<dbReference type="GO" id="GO:0045004">
    <property type="term" value="P:DNA replication proofreading"/>
    <property type="evidence" value="ECO:0007669"/>
    <property type="project" value="TreeGrafter"/>
</dbReference>
<evidence type="ECO:0000256" key="10">
    <source>
        <dbReference type="ARBA" id="ARBA00022839"/>
    </source>
</evidence>
<reference evidence="16" key="1">
    <citation type="submission" date="2015-10" db="EMBL/GenBank/DDBJ databases">
        <authorList>
            <person name="Gilbert D.G."/>
        </authorList>
    </citation>
    <scope>NUCLEOTIDE SEQUENCE</scope>
</reference>
<evidence type="ECO:0000313" key="16">
    <source>
        <dbReference type="EMBL" id="CUS54223.1"/>
    </source>
</evidence>
<dbReference type="NCBIfam" id="NF004316">
    <property type="entry name" value="PRK05711.1"/>
    <property type="match status" value="1"/>
</dbReference>
<dbReference type="InterPro" id="IPR013520">
    <property type="entry name" value="Ribonucl_H"/>
</dbReference>
<evidence type="ECO:0000256" key="5">
    <source>
        <dbReference type="ARBA" id="ARBA00022695"/>
    </source>
</evidence>
<dbReference type="Gene3D" id="3.30.420.10">
    <property type="entry name" value="Ribonuclease H-like superfamily/Ribonuclease H"/>
    <property type="match status" value="1"/>
</dbReference>
<evidence type="ECO:0000256" key="11">
    <source>
        <dbReference type="ARBA" id="ARBA00022842"/>
    </source>
</evidence>
<dbReference type="SUPFAM" id="SSF53098">
    <property type="entry name" value="Ribonuclease H-like"/>
    <property type="match status" value="1"/>
</dbReference>
<evidence type="ECO:0000259" key="15">
    <source>
        <dbReference type="SMART" id="SM00479"/>
    </source>
</evidence>
<dbReference type="CDD" id="cd06131">
    <property type="entry name" value="DNA_pol_III_epsilon_Ecoli_like"/>
    <property type="match status" value="1"/>
</dbReference>
<sequence length="245" mass="27832">MRQVILDTETTGLDWKLGHRVIEIGCIEVSDRRITEHIFHSYVNPDRRVDPEAQEVHGLTTEFLLDKPRFSEVLEEFLLFIEGCELVIHNASFDVGFLDNEIRLIDTARRKIGDYCQVVDSLALARQLHPGQRNSLDALAKRYQVDTSQRTYHGGLLDARILAEVYLAMTGGQADLSFDVSDPQKKFRGSNRDVDRDSAPDPSDRTGFSDDKSIVISASADEILEHKKWLDRLGDNCVWKSDLES</sequence>
<dbReference type="GO" id="GO:0005829">
    <property type="term" value="C:cytosol"/>
    <property type="evidence" value="ECO:0007669"/>
    <property type="project" value="TreeGrafter"/>
</dbReference>
<keyword evidence="11" id="KW-0460">Magnesium</keyword>
<keyword evidence="13" id="KW-0464">Manganese</keyword>
<dbReference type="PANTHER" id="PTHR30231:SF41">
    <property type="entry name" value="DNA POLYMERASE III SUBUNIT EPSILON"/>
    <property type="match status" value="1"/>
</dbReference>
<dbReference type="GO" id="GO:0008408">
    <property type="term" value="F:3'-5' exonuclease activity"/>
    <property type="evidence" value="ECO:0007669"/>
    <property type="project" value="TreeGrafter"/>
</dbReference>
<dbReference type="GO" id="GO:0003677">
    <property type="term" value="F:DNA binding"/>
    <property type="evidence" value="ECO:0007669"/>
    <property type="project" value="InterPro"/>
</dbReference>
<evidence type="ECO:0000256" key="3">
    <source>
        <dbReference type="ARBA" id="ARBA00020352"/>
    </source>
</evidence>
<dbReference type="InterPro" id="IPR036397">
    <property type="entry name" value="RNaseH_sf"/>
</dbReference>
<dbReference type="NCBIfam" id="TIGR00573">
    <property type="entry name" value="dnaq"/>
    <property type="match status" value="1"/>
</dbReference>
<accession>A0A160TTE5</accession>
<comment type="cofactor">
    <cofactor evidence="2">
        <name>Mg(2+)</name>
        <dbReference type="ChEBI" id="CHEBI:18420"/>
    </cofactor>
</comment>
<dbReference type="GO" id="GO:0003887">
    <property type="term" value="F:DNA-directed DNA polymerase activity"/>
    <property type="evidence" value="ECO:0007669"/>
    <property type="project" value="UniProtKB-KW"/>
</dbReference>
<dbReference type="GO" id="GO:0046872">
    <property type="term" value="F:metal ion binding"/>
    <property type="evidence" value="ECO:0007669"/>
    <property type="project" value="UniProtKB-KW"/>
</dbReference>
<keyword evidence="5 16" id="KW-0548">Nucleotidyltransferase</keyword>
<evidence type="ECO:0000256" key="1">
    <source>
        <dbReference type="ARBA" id="ARBA00001936"/>
    </source>
</evidence>
<dbReference type="InterPro" id="IPR006054">
    <property type="entry name" value="DnaQ"/>
</dbReference>
<evidence type="ECO:0000256" key="9">
    <source>
        <dbReference type="ARBA" id="ARBA00022801"/>
    </source>
</evidence>
<protein>
    <recommendedName>
        <fullName evidence="3">DNA polymerase III subunit epsilon</fullName>
    </recommendedName>
</protein>
<keyword evidence="4 16" id="KW-0808">Transferase</keyword>
<comment type="cofactor">
    <cofactor evidence="1">
        <name>Mn(2+)</name>
        <dbReference type="ChEBI" id="CHEBI:29035"/>
    </cofactor>
</comment>
<dbReference type="NCBIfam" id="TIGR01406">
    <property type="entry name" value="dnaQ_proteo"/>
    <property type="match status" value="1"/>
</dbReference>
<dbReference type="SMART" id="SM00479">
    <property type="entry name" value="EXOIII"/>
    <property type="match status" value="1"/>
</dbReference>
<organism evidence="16">
    <name type="scientific">hydrothermal vent metagenome</name>
    <dbReference type="NCBI Taxonomy" id="652676"/>
    <lineage>
        <taxon>unclassified sequences</taxon>
        <taxon>metagenomes</taxon>
        <taxon>ecological metagenomes</taxon>
    </lineage>
</organism>
<keyword evidence="12" id="KW-0239">DNA-directed DNA polymerase</keyword>
<dbReference type="Pfam" id="PF00929">
    <property type="entry name" value="RNase_T"/>
    <property type="match status" value="1"/>
</dbReference>
<evidence type="ECO:0000256" key="13">
    <source>
        <dbReference type="ARBA" id="ARBA00023211"/>
    </source>
</evidence>
<keyword evidence="7" id="KW-0540">Nuclease</keyword>
<evidence type="ECO:0000256" key="2">
    <source>
        <dbReference type="ARBA" id="ARBA00001946"/>
    </source>
</evidence>
<dbReference type="InterPro" id="IPR012337">
    <property type="entry name" value="RNaseH-like_sf"/>
</dbReference>